<evidence type="ECO:0000313" key="2">
    <source>
        <dbReference type="Proteomes" id="UP000199377"/>
    </source>
</evidence>
<keyword evidence="2" id="KW-1185">Reference proteome</keyword>
<name>A0A1I3MCF7_9RHOB</name>
<dbReference type="EMBL" id="FOQH01000011">
    <property type="protein sequence ID" value="SFI94661.1"/>
    <property type="molecule type" value="Genomic_DNA"/>
</dbReference>
<proteinExistence type="predicted"/>
<dbReference type="AlphaFoldDB" id="A0A1I3MCF7"/>
<reference evidence="1 2" key="1">
    <citation type="submission" date="2016-10" db="EMBL/GenBank/DDBJ databases">
        <authorList>
            <person name="de Groot N.N."/>
        </authorList>
    </citation>
    <scope>NUCLEOTIDE SEQUENCE [LARGE SCALE GENOMIC DNA]</scope>
    <source>
        <strain evidence="1 2">CGMCC 1.11030</strain>
    </source>
</reference>
<protein>
    <submittedName>
        <fullName evidence="1">Uncharacterized protein</fullName>
    </submittedName>
</protein>
<organism evidence="1 2">
    <name type="scientific">Albimonas pacifica</name>
    <dbReference type="NCBI Taxonomy" id="1114924"/>
    <lineage>
        <taxon>Bacteria</taxon>
        <taxon>Pseudomonadati</taxon>
        <taxon>Pseudomonadota</taxon>
        <taxon>Alphaproteobacteria</taxon>
        <taxon>Rhodobacterales</taxon>
        <taxon>Paracoccaceae</taxon>
        <taxon>Albimonas</taxon>
    </lineage>
</organism>
<accession>A0A1I3MCF7</accession>
<sequence length="71" mass="7204">MTVALRVLAPTPAAAQAALVGDGATPSPRFAPHPRAPDPRRCARLAALAQAAGAIGRLRPAQDLAIDLEAT</sequence>
<evidence type="ECO:0000313" key="1">
    <source>
        <dbReference type="EMBL" id="SFI94661.1"/>
    </source>
</evidence>
<dbReference type="STRING" id="1114924.SAMN05216258_11141"/>
<dbReference type="Proteomes" id="UP000199377">
    <property type="component" value="Unassembled WGS sequence"/>
</dbReference>
<gene>
    <name evidence="1" type="ORF">SAMN05216258_11141</name>
</gene>